<dbReference type="Proteomes" id="UP000808146">
    <property type="component" value="Unassembled WGS sequence"/>
</dbReference>
<gene>
    <name evidence="5" type="ORF">IPN75_01840</name>
</gene>
<evidence type="ECO:0000256" key="1">
    <source>
        <dbReference type="ARBA" id="ARBA00022692"/>
    </source>
</evidence>
<feature type="transmembrane region" description="Helical" evidence="4">
    <location>
        <begin position="80"/>
        <end position="102"/>
    </location>
</feature>
<feature type="transmembrane region" description="Helical" evidence="4">
    <location>
        <begin position="249"/>
        <end position="269"/>
    </location>
</feature>
<keyword evidence="3 4" id="KW-0472">Membrane</keyword>
<feature type="transmembrane region" description="Helical" evidence="4">
    <location>
        <begin position="44"/>
        <end position="68"/>
    </location>
</feature>
<dbReference type="InterPro" id="IPR011701">
    <property type="entry name" value="MFS"/>
</dbReference>
<feature type="transmembrane region" description="Helical" evidence="4">
    <location>
        <begin position="276"/>
        <end position="295"/>
    </location>
</feature>
<sequence>MSEQASNTRLAGGPALAGVQFFFTLAWTVYVFQLPGLLATAGIAASWLPLLLMADQLVFAVMDVAFGMMADRMAEGYRRLARLLVVLSSLSTVAFVLLPLVAGVVPGALLAVLGIWVVSASVVRAPTLILLGKRAKAAQQADLVVWYASGMALASALAPFVGLWLKGSDPRLSFSMSAVTLLVAVIVLLRVVGKNVPVAEQEPPRPASFAAYLPLLLVLGLAGFGFQLHAFVNASPLYQLHAGKEQLPWLMPLVWLGFFAMLVAVGPLLKRFGAMPVATGGILLTAAASYAAGVVGNLGMLIFLQLICGAGWAMAFAGLMERASSAGLRGSEGLFMGSFFAVTAVCTLLRIAFTSQWLSDWKSSQFLLPAALLLTAGLIAAAQVCFPRAEAGGNRGQDRIRP</sequence>
<feature type="transmembrane region" description="Helical" evidence="4">
    <location>
        <begin position="12"/>
        <end position="32"/>
    </location>
</feature>
<dbReference type="EMBL" id="JADKBR010000001">
    <property type="protein sequence ID" value="MBK8889195.1"/>
    <property type="molecule type" value="Genomic_DNA"/>
</dbReference>
<feature type="transmembrane region" description="Helical" evidence="4">
    <location>
        <begin position="171"/>
        <end position="189"/>
    </location>
</feature>
<feature type="transmembrane region" description="Helical" evidence="4">
    <location>
        <begin position="365"/>
        <end position="386"/>
    </location>
</feature>
<proteinExistence type="predicted"/>
<dbReference type="Gene3D" id="1.20.1250.20">
    <property type="entry name" value="MFS general substrate transporter like domains"/>
    <property type="match status" value="2"/>
</dbReference>
<feature type="transmembrane region" description="Helical" evidence="4">
    <location>
        <begin position="301"/>
        <end position="321"/>
    </location>
</feature>
<dbReference type="SUPFAM" id="SSF103473">
    <property type="entry name" value="MFS general substrate transporter"/>
    <property type="match status" value="1"/>
</dbReference>
<evidence type="ECO:0000256" key="3">
    <source>
        <dbReference type="ARBA" id="ARBA00023136"/>
    </source>
</evidence>
<dbReference type="InterPro" id="IPR036259">
    <property type="entry name" value="MFS_trans_sf"/>
</dbReference>
<feature type="transmembrane region" description="Helical" evidence="4">
    <location>
        <begin position="209"/>
        <end position="229"/>
    </location>
</feature>
<comment type="caution">
    <text evidence="5">The sequence shown here is derived from an EMBL/GenBank/DDBJ whole genome shotgun (WGS) entry which is preliminary data.</text>
</comment>
<protein>
    <submittedName>
        <fullName evidence="5">MFS transporter</fullName>
    </submittedName>
</protein>
<dbReference type="AlphaFoldDB" id="A0A9D7LJX4"/>
<feature type="transmembrane region" description="Helical" evidence="4">
    <location>
        <begin position="143"/>
        <end position="165"/>
    </location>
</feature>
<dbReference type="Pfam" id="PF07690">
    <property type="entry name" value="MFS_1"/>
    <property type="match status" value="1"/>
</dbReference>
<evidence type="ECO:0000313" key="5">
    <source>
        <dbReference type="EMBL" id="MBK8889195.1"/>
    </source>
</evidence>
<reference evidence="5" key="1">
    <citation type="submission" date="2020-10" db="EMBL/GenBank/DDBJ databases">
        <title>Connecting structure to function with the recovery of over 1000 high-quality activated sludge metagenome-assembled genomes encoding full-length rRNA genes using long-read sequencing.</title>
        <authorList>
            <person name="Singleton C.M."/>
            <person name="Petriglieri F."/>
            <person name="Kristensen J.M."/>
            <person name="Kirkegaard R.H."/>
            <person name="Michaelsen T.Y."/>
            <person name="Andersen M.H."/>
            <person name="Karst S.M."/>
            <person name="Dueholm M.S."/>
            <person name="Nielsen P.H."/>
            <person name="Albertsen M."/>
        </authorList>
    </citation>
    <scope>NUCLEOTIDE SEQUENCE</scope>
    <source>
        <strain evidence="5">OdNE_18-Q3-R46-58_BAT3C.305</strain>
    </source>
</reference>
<feature type="transmembrane region" description="Helical" evidence="4">
    <location>
        <begin position="333"/>
        <end position="353"/>
    </location>
</feature>
<organism evidence="5 6">
    <name type="scientific">Candidatus Dechloromonas phosphorivorans</name>
    <dbReference type="NCBI Taxonomy" id="2899244"/>
    <lineage>
        <taxon>Bacteria</taxon>
        <taxon>Pseudomonadati</taxon>
        <taxon>Pseudomonadota</taxon>
        <taxon>Betaproteobacteria</taxon>
        <taxon>Rhodocyclales</taxon>
        <taxon>Azonexaceae</taxon>
        <taxon>Dechloromonas</taxon>
    </lineage>
</organism>
<evidence type="ECO:0000313" key="6">
    <source>
        <dbReference type="Proteomes" id="UP000808146"/>
    </source>
</evidence>
<accession>A0A9D7LJX4</accession>
<keyword evidence="2 4" id="KW-1133">Transmembrane helix</keyword>
<dbReference type="GO" id="GO:0022857">
    <property type="term" value="F:transmembrane transporter activity"/>
    <property type="evidence" value="ECO:0007669"/>
    <property type="project" value="InterPro"/>
</dbReference>
<evidence type="ECO:0000256" key="4">
    <source>
        <dbReference type="SAM" id="Phobius"/>
    </source>
</evidence>
<feature type="transmembrane region" description="Helical" evidence="4">
    <location>
        <begin position="108"/>
        <end position="131"/>
    </location>
</feature>
<evidence type="ECO:0000256" key="2">
    <source>
        <dbReference type="ARBA" id="ARBA00022989"/>
    </source>
</evidence>
<keyword evidence="1 4" id="KW-0812">Transmembrane</keyword>
<name>A0A9D7LJX4_9RHOO</name>